<dbReference type="PANTHER" id="PTHR42862">
    <property type="entry name" value="DELTA-1-PYRROLINE-5-CARBOXYLATE DEHYDROGENASE 1, ISOFORM A-RELATED"/>
    <property type="match status" value="1"/>
</dbReference>
<keyword evidence="5" id="KW-0804">Transcription</keyword>
<feature type="domain" description="Proline dehydrogenase" evidence="8">
    <location>
        <begin position="173"/>
        <end position="460"/>
    </location>
</feature>
<gene>
    <name evidence="10" type="primary">putA</name>
    <name evidence="10" type="ORF">NT01SARS_1264</name>
</gene>
<dbReference type="Pfam" id="PF01619">
    <property type="entry name" value="Pro_dh"/>
    <property type="match status" value="1"/>
</dbReference>
<dbReference type="GO" id="GO:0004657">
    <property type="term" value="F:proline dehydrogenase activity"/>
    <property type="evidence" value="ECO:0007669"/>
    <property type="project" value="UniProtKB-UniRule"/>
</dbReference>
<dbReference type="InterPro" id="IPR029041">
    <property type="entry name" value="FAD-linked_oxidoreductase-like"/>
</dbReference>
<keyword evidence="5" id="KW-0274">FAD</keyword>
<dbReference type="InterPro" id="IPR050485">
    <property type="entry name" value="Proline_metab_enzyme"/>
</dbReference>
<dbReference type="CDD" id="cd07125">
    <property type="entry name" value="ALDH_PutA-P5CDH"/>
    <property type="match status" value="1"/>
</dbReference>
<evidence type="ECO:0000259" key="7">
    <source>
        <dbReference type="Pfam" id="PF00171"/>
    </source>
</evidence>
<dbReference type="Proteomes" id="UP000010305">
    <property type="component" value="Unassembled WGS sequence"/>
</dbReference>
<dbReference type="PANTHER" id="PTHR42862:SF1">
    <property type="entry name" value="DELTA-1-PYRROLINE-5-CARBOXYLATE DEHYDROGENASE 2, ISOFORM A-RELATED"/>
    <property type="match status" value="1"/>
</dbReference>
<reference evidence="10 11" key="1">
    <citation type="journal article" date="2012" name="ISME J.">
        <title>Genomic insights to SAR86, an abundant and uncultivated marine bacterial lineage.</title>
        <authorList>
            <person name="Dupont C.L."/>
            <person name="Rusch D.B."/>
            <person name="Yooseph S."/>
            <person name="Lombardo M.J."/>
            <person name="Richter R.A."/>
            <person name="Valas R."/>
            <person name="Novotny M."/>
            <person name="Yee-Greenbaum J."/>
            <person name="Selengut J.D."/>
            <person name="Haft D.H."/>
            <person name="Halpern A.L."/>
            <person name="Lasken R.S."/>
            <person name="Nealson K."/>
            <person name="Friedman R."/>
            <person name="Venter J.C."/>
        </authorList>
    </citation>
    <scope>NUCLEOTIDE SEQUENCE [LARGE SCALE GENOMIC DNA]</scope>
</reference>
<dbReference type="SUPFAM" id="SSF53720">
    <property type="entry name" value="ALDH-like"/>
    <property type="match status" value="1"/>
</dbReference>
<feature type="active site" evidence="6">
    <location>
        <position position="803"/>
    </location>
</feature>
<protein>
    <recommendedName>
        <fullName evidence="5">Bifunctional protein PutA</fullName>
    </recommendedName>
    <domain>
        <recommendedName>
            <fullName evidence="5">Proline dehydrogenase</fullName>
            <ecNumber evidence="5">1.5.5.2</ecNumber>
        </recommendedName>
        <alternativeName>
            <fullName evidence="5">Proline oxidase</fullName>
        </alternativeName>
    </domain>
    <domain>
        <recommendedName>
            <fullName evidence="5">Delta-1-pyrroline-5-carboxylate dehydrogenase</fullName>
            <shortName evidence="5">P5C dehydrogenase</shortName>
            <ecNumber evidence="5">1.2.1.88</ecNumber>
        </recommendedName>
        <alternativeName>
            <fullName evidence="5">L-glutamate gamma-semialdehyde dehydrogenase</fullName>
        </alternativeName>
    </domain>
</protein>
<keyword evidence="2 5" id="KW-0560">Oxidoreductase</keyword>
<evidence type="ECO:0000256" key="4">
    <source>
        <dbReference type="ARBA" id="ARBA00048142"/>
    </source>
</evidence>
<dbReference type="AlphaFoldDB" id="J5KC26"/>
<dbReference type="InterPro" id="IPR024089">
    <property type="entry name" value="PRODH_PutA_dom_I/II"/>
</dbReference>
<dbReference type="InterPro" id="IPR015590">
    <property type="entry name" value="Aldehyde_DH_dom"/>
</dbReference>
<feature type="active site" evidence="6">
    <location>
        <position position="769"/>
    </location>
</feature>
<dbReference type="GO" id="GO:0003677">
    <property type="term" value="F:DNA binding"/>
    <property type="evidence" value="ECO:0007669"/>
    <property type="project" value="UniProtKB-KW"/>
</dbReference>
<dbReference type="Gene3D" id="3.40.605.10">
    <property type="entry name" value="Aldehyde Dehydrogenase, Chain A, domain 1"/>
    <property type="match status" value="1"/>
</dbReference>
<organism evidence="10 11">
    <name type="scientific">SAR86 cluster bacterium SAR86A</name>
    <dbReference type="NCBI Taxonomy" id="1123866"/>
    <lineage>
        <taxon>Bacteria</taxon>
        <taxon>Pseudomonadati</taxon>
        <taxon>Pseudomonadota</taxon>
        <taxon>Gammaproteobacteria</taxon>
        <taxon>SAR86 cluster</taxon>
    </lineage>
</organism>
<keyword evidence="5" id="KW-0805">Transcription regulation</keyword>
<dbReference type="InterPro" id="IPR016160">
    <property type="entry name" value="Ald_DH_CS_CYS"/>
</dbReference>
<dbReference type="EC" id="1.2.1.88" evidence="5"/>
<keyword evidence="5" id="KW-0238">DNA-binding</keyword>
<dbReference type="GO" id="GO:0003700">
    <property type="term" value="F:DNA-binding transcription factor activity"/>
    <property type="evidence" value="ECO:0007669"/>
    <property type="project" value="InterPro"/>
</dbReference>
<dbReference type="Gene3D" id="3.40.309.10">
    <property type="entry name" value="Aldehyde Dehydrogenase, Chain A, domain 2"/>
    <property type="match status" value="1"/>
</dbReference>
<accession>J5KC26</accession>
<comment type="pathway">
    <text evidence="5">Amino-acid degradation; L-proline degradation into L-glutamate; L-glutamate from L-proline: step 1/2.</text>
</comment>
<dbReference type="SUPFAM" id="SSF51730">
    <property type="entry name" value="FAD-linked oxidoreductase"/>
    <property type="match status" value="1"/>
</dbReference>
<evidence type="ECO:0000256" key="3">
    <source>
        <dbReference type="ARBA" id="ARBA00023027"/>
    </source>
</evidence>
<dbReference type="InterPro" id="IPR025703">
    <property type="entry name" value="Bifunct_PutA"/>
</dbReference>
<dbReference type="PROSITE" id="PS00070">
    <property type="entry name" value="ALDEHYDE_DEHYDR_CYS"/>
    <property type="match status" value="1"/>
</dbReference>
<comment type="similarity">
    <text evidence="5">In the N-terminal section; belongs to the proline dehydrogenase family.</text>
</comment>
<comment type="pathway">
    <text evidence="1 5">Amino-acid degradation; L-proline degradation into L-glutamate; L-glutamate from L-proline: step 2/2.</text>
</comment>
<comment type="function">
    <text evidence="5">Oxidizes proline to glutamate for use as a carbon and nitrogen source.</text>
</comment>
<sequence>MLDIKDKFLSEKELVTEMLDKSKFLGEKSINNNASEIIQLCRKNKSDRTMLDAFLNEYGLDNQEGVALMCLAESVLRIPDKKTRDLIISEKLSAGSWIDHLNKADSIFVNASTWGLLLAGKVVNTPSEWSDDPYNFLSGLISKSGEMPIRNAVLAAMQILSQEFVIGKDFRDIEKLSNLENESYSFDMLGEAARTMRQADNYFNAYMNAIDEVGKLNLIKNLNNGVSIKISALHPRYEMRKFKDLESELIPRLIELVHYAHSKDVEITIDAEEQDRLTLSLNIIEKLALDKVIKNWTGFGIALQAYGKRSINVIHWINKILDKREKMHLRLVKGAYWDYEIKHAQVFGYEDYPVYSKKSLTDISFLLCAKEILKNEKIYAKFATHNAHTISSVHQLGQGKDYEFQRLYGMGELLYQSAEKVLNLEKKPSVYAPIGSYKDLLPYLVRRLLENGANSSFINRLLDPETDANWLAENPAIRIEKEKIDIPLPKNIFTERKNSSGFDLSENSNLENLEKSISAHKKNKINAESIYVNRDEKEKVGQKVYSIANNEEIGTAIFDDPTNVKSALENFASEKWSKYSVQERSQILIKISDDIEKDPSELIFYLLNEAGKTIQNAIDEIREAIDFLRYYSRQIIEIHGKKSLQGPTGEINKISYSPKGNYLCISPWNFPVAILIGQISAALACGNNVVVKPSENTSILGYLIVKKFHENGVPIETLQLILGDGMYGDVLTKVNTIHGVAFTGSLPTAKKIQTNLIQHHKEIVPLIAETGGINAMIVDSSALLEQVTDDVVRSAFDSAGQRCSALRVLCIQEEIYDELIEMIKGNMEIQEIGDPNNFSTDIGPIINKHALQKLNDYIKGCKDQGMEVHNCNNSLKETHMSPTIIEIDNISAIQEEQFGPILHVMKYKFDDMNSVINQINESGYGLTMGIHTRIESRADFIGEKSNVGNIYINRDMVGAVVGSQPFGGIGLSGSGFKAGGPNYLLQFLNEKVISKNSVAFGGNTELLNLQEDL</sequence>
<evidence type="ECO:0000313" key="11">
    <source>
        <dbReference type="Proteomes" id="UP000010305"/>
    </source>
</evidence>
<dbReference type="PIRSF" id="PIRSF000197">
    <property type="entry name" value="Bifunct_PutA"/>
    <property type="match status" value="1"/>
</dbReference>
<comment type="similarity">
    <text evidence="5">In the C-terminal section; belongs to the aldehyde dehydrogenase family.</text>
</comment>
<dbReference type="InterPro" id="IPR005933">
    <property type="entry name" value="PutA_C"/>
</dbReference>
<dbReference type="Gene3D" id="3.20.20.220">
    <property type="match status" value="1"/>
</dbReference>
<dbReference type="GO" id="GO:0009898">
    <property type="term" value="C:cytoplasmic side of plasma membrane"/>
    <property type="evidence" value="ECO:0007669"/>
    <property type="project" value="TreeGrafter"/>
</dbReference>
<dbReference type="NCBIfam" id="TIGR01238">
    <property type="entry name" value="D1pyr5carbox3"/>
    <property type="match status" value="1"/>
</dbReference>
<feature type="domain" description="Proline dehydrogenase PutA" evidence="9">
    <location>
        <begin position="50"/>
        <end position="164"/>
    </location>
</feature>
<dbReference type="NCBIfam" id="NF008869">
    <property type="entry name" value="PRK11904.1"/>
    <property type="match status" value="1"/>
</dbReference>
<evidence type="ECO:0000256" key="2">
    <source>
        <dbReference type="ARBA" id="ARBA00023002"/>
    </source>
</evidence>
<evidence type="ECO:0000259" key="9">
    <source>
        <dbReference type="Pfam" id="PF14850"/>
    </source>
</evidence>
<evidence type="ECO:0000259" key="8">
    <source>
        <dbReference type="Pfam" id="PF01619"/>
    </source>
</evidence>
<proteinExistence type="inferred from homology"/>
<comment type="catalytic activity">
    <reaction evidence="4 5">
        <text>L-glutamate 5-semialdehyde + NAD(+) + H2O = L-glutamate + NADH + 2 H(+)</text>
        <dbReference type="Rhea" id="RHEA:30235"/>
        <dbReference type="ChEBI" id="CHEBI:15377"/>
        <dbReference type="ChEBI" id="CHEBI:15378"/>
        <dbReference type="ChEBI" id="CHEBI:29985"/>
        <dbReference type="ChEBI" id="CHEBI:57540"/>
        <dbReference type="ChEBI" id="CHEBI:57945"/>
        <dbReference type="ChEBI" id="CHEBI:58066"/>
        <dbReference type="EC" id="1.2.1.88"/>
    </reaction>
</comment>
<dbReference type="GO" id="GO:0003842">
    <property type="term" value="F:L-glutamate gamma-semialdehyde dehydrogenase activity"/>
    <property type="evidence" value="ECO:0007669"/>
    <property type="project" value="UniProtKB-UniRule"/>
</dbReference>
<dbReference type="STRING" id="1123866.NT01SARS_1264"/>
<evidence type="ECO:0000256" key="5">
    <source>
        <dbReference type="PIRNR" id="PIRNR000197"/>
    </source>
</evidence>
<dbReference type="Pfam" id="PF14850">
    <property type="entry name" value="Pro_dh-DNA_bdg"/>
    <property type="match status" value="1"/>
</dbReference>
<dbReference type="HOGENOM" id="CLU_005682_1_0_6"/>
<evidence type="ECO:0000256" key="6">
    <source>
        <dbReference type="PIRSR" id="PIRSR000197-1"/>
    </source>
</evidence>
<keyword evidence="5" id="KW-0678">Repressor</keyword>
<comment type="catalytic activity">
    <reaction evidence="5">
        <text>L-proline + a quinone = (S)-1-pyrroline-5-carboxylate + a quinol + H(+)</text>
        <dbReference type="Rhea" id="RHEA:23784"/>
        <dbReference type="ChEBI" id="CHEBI:15378"/>
        <dbReference type="ChEBI" id="CHEBI:17388"/>
        <dbReference type="ChEBI" id="CHEBI:24646"/>
        <dbReference type="ChEBI" id="CHEBI:60039"/>
        <dbReference type="ChEBI" id="CHEBI:132124"/>
        <dbReference type="EC" id="1.5.5.2"/>
    </reaction>
</comment>
<dbReference type="InterPro" id="IPR024082">
    <property type="entry name" value="PRODH_PutA_dom_II"/>
</dbReference>
<evidence type="ECO:0000313" key="10">
    <source>
        <dbReference type="EMBL" id="EJP71456.1"/>
    </source>
</evidence>
<dbReference type="EMBL" id="JH611157">
    <property type="protein sequence ID" value="EJP71456.1"/>
    <property type="molecule type" value="Genomic_DNA"/>
</dbReference>
<keyword evidence="3 5" id="KW-0520">NAD</keyword>
<dbReference type="EC" id="1.5.5.2" evidence="5"/>
<evidence type="ECO:0000256" key="1">
    <source>
        <dbReference type="ARBA" id="ARBA00004786"/>
    </source>
</evidence>
<keyword evidence="5" id="KW-0285">Flavoprotein</keyword>
<dbReference type="InterPro" id="IPR016163">
    <property type="entry name" value="Ald_DH_C"/>
</dbReference>
<feature type="domain" description="Aldehyde dehydrogenase" evidence="7">
    <location>
        <begin position="542"/>
        <end position="992"/>
    </location>
</feature>
<dbReference type="UniPathway" id="UPA00261">
    <property type="reaction ID" value="UER00373"/>
</dbReference>
<dbReference type="Pfam" id="PF00171">
    <property type="entry name" value="Aldedh"/>
    <property type="match status" value="1"/>
</dbReference>
<comment type="cofactor">
    <cofactor evidence="5">
        <name>FAD</name>
        <dbReference type="ChEBI" id="CHEBI:57692"/>
    </cofactor>
</comment>
<dbReference type="Gene3D" id="1.20.5.460">
    <property type="entry name" value="Single helix bin"/>
    <property type="match status" value="1"/>
</dbReference>
<dbReference type="InterPro" id="IPR016161">
    <property type="entry name" value="Ald_DH/histidinol_DH"/>
</dbReference>
<keyword evidence="5" id="KW-0642">Proline metabolism</keyword>
<dbReference type="FunFam" id="3.40.309.10:FF:000005">
    <property type="entry name" value="1-pyrroline-5-carboxylate dehydrogenase 1"/>
    <property type="match status" value="1"/>
</dbReference>
<dbReference type="SUPFAM" id="SSF81935">
    <property type="entry name" value="N-terminal domain of bifunctional PutA protein"/>
    <property type="match status" value="1"/>
</dbReference>
<dbReference type="InterPro" id="IPR016162">
    <property type="entry name" value="Ald_DH_N"/>
</dbReference>
<name>J5KC26_9GAMM</name>
<dbReference type="GO" id="GO:0010133">
    <property type="term" value="P:L-proline catabolic process to L-glutamate"/>
    <property type="evidence" value="ECO:0007669"/>
    <property type="project" value="UniProtKB-UniRule"/>
</dbReference>
<dbReference type="InterPro" id="IPR002872">
    <property type="entry name" value="Proline_DH_dom"/>
</dbReference>